<reference evidence="2 3" key="1">
    <citation type="journal article" date="2023" name="Microbiol. Resour. Announc.">
        <title>Complete Genome Sequence of Imperialibacter roseus strain P4T.</title>
        <authorList>
            <person name="Tizabi D.R."/>
            <person name="Bachvaroff T."/>
            <person name="Hill R.T."/>
        </authorList>
    </citation>
    <scope>NUCLEOTIDE SEQUENCE [LARGE SCALE GENOMIC DNA]</scope>
    <source>
        <strain evidence="2 3">P4T</strain>
    </source>
</reference>
<dbReference type="InterPro" id="IPR025356">
    <property type="entry name" value="DUF4260"/>
</dbReference>
<gene>
    <name evidence="2" type="ORF">RT717_21165</name>
</gene>
<accession>A0ABZ0INN3</accession>
<keyword evidence="1" id="KW-1133">Transmembrane helix</keyword>
<keyword evidence="1" id="KW-0812">Transmembrane</keyword>
<dbReference type="EMBL" id="CP136051">
    <property type="protein sequence ID" value="WOK05590.1"/>
    <property type="molecule type" value="Genomic_DNA"/>
</dbReference>
<dbReference type="RefSeq" id="WP_317488348.1">
    <property type="nucleotide sequence ID" value="NZ_CP136051.1"/>
</dbReference>
<keyword evidence="1" id="KW-0472">Membrane</keyword>
<keyword evidence="3" id="KW-1185">Reference proteome</keyword>
<dbReference type="Proteomes" id="UP001302349">
    <property type="component" value="Chromosome"/>
</dbReference>
<name>A0ABZ0INN3_9BACT</name>
<proteinExistence type="predicted"/>
<evidence type="ECO:0000313" key="3">
    <source>
        <dbReference type="Proteomes" id="UP001302349"/>
    </source>
</evidence>
<sequence length="117" mass="13225">MKSLLNLEEAAMFIAAFLGTIYLDYAWWLFFAWLLAPDVSMIGYLFNTKIGAVFYNLAHHKGVAVACFVTGFVISSPEWMFAGLLLFGHSAMDRVFGYGLKYADDFKHTHLGWIGKK</sequence>
<dbReference type="Pfam" id="PF14079">
    <property type="entry name" value="DUF4260"/>
    <property type="match status" value="1"/>
</dbReference>
<evidence type="ECO:0000313" key="2">
    <source>
        <dbReference type="EMBL" id="WOK05590.1"/>
    </source>
</evidence>
<feature type="transmembrane region" description="Helical" evidence="1">
    <location>
        <begin position="63"/>
        <end position="87"/>
    </location>
</feature>
<protein>
    <submittedName>
        <fullName evidence="2">DUF4260 domain-containing protein</fullName>
    </submittedName>
</protein>
<evidence type="ECO:0000256" key="1">
    <source>
        <dbReference type="SAM" id="Phobius"/>
    </source>
</evidence>
<organism evidence="2 3">
    <name type="scientific">Imperialibacter roseus</name>
    <dbReference type="NCBI Taxonomy" id="1324217"/>
    <lineage>
        <taxon>Bacteria</taxon>
        <taxon>Pseudomonadati</taxon>
        <taxon>Bacteroidota</taxon>
        <taxon>Cytophagia</taxon>
        <taxon>Cytophagales</taxon>
        <taxon>Flammeovirgaceae</taxon>
        <taxon>Imperialibacter</taxon>
    </lineage>
</organism>
<feature type="transmembrane region" description="Helical" evidence="1">
    <location>
        <begin position="12"/>
        <end position="36"/>
    </location>
</feature>